<organism evidence="2 3">
    <name type="scientific">Mycolicibacterium murale</name>
    <dbReference type="NCBI Taxonomy" id="182220"/>
    <lineage>
        <taxon>Bacteria</taxon>
        <taxon>Bacillati</taxon>
        <taxon>Actinomycetota</taxon>
        <taxon>Actinomycetes</taxon>
        <taxon>Mycobacteriales</taxon>
        <taxon>Mycobacteriaceae</taxon>
        <taxon>Mycolicibacterium</taxon>
    </lineage>
</organism>
<evidence type="ECO:0000256" key="1">
    <source>
        <dbReference type="SAM" id="Phobius"/>
    </source>
</evidence>
<reference evidence="2 3" key="1">
    <citation type="journal article" date="2019" name="Emerg. Microbes Infect.">
        <title>Comprehensive subspecies identification of 175 nontuberculous mycobacteria species based on 7547 genomic profiles.</title>
        <authorList>
            <person name="Matsumoto Y."/>
            <person name="Kinjo T."/>
            <person name="Motooka D."/>
            <person name="Nabeya D."/>
            <person name="Jung N."/>
            <person name="Uechi K."/>
            <person name="Horii T."/>
            <person name="Iida T."/>
            <person name="Fujita J."/>
            <person name="Nakamura S."/>
        </authorList>
    </citation>
    <scope>NUCLEOTIDE SEQUENCE [LARGE SCALE GENOMIC DNA]</scope>
    <source>
        <strain evidence="2 3">JCM 13392</strain>
    </source>
</reference>
<feature type="transmembrane region" description="Helical" evidence="1">
    <location>
        <begin position="181"/>
        <end position="200"/>
    </location>
</feature>
<keyword evidence="1" id="KW-0472">Membrane</keyword>
<accession>A0A7I9WRD2</accession>
<name>A0A7I9WRD2_9MYCO</name>
<feature type="transmembrane region" description="Helical" evidence="1">
    <location>
        <begin position="136"/>
        <end position="161"/>
    </location>
</feature>
<proteinExistence type="predicted"/>
<evidence type="ECO:0000313" key="2">
    <source>
        <dbReference type="EMBL" id="GFG59836.1"/>
    </source>
</evidence>
<keyword evidence="1" id="KW-1133">Transmembrane helix</keyword>
<dbReference type="AlphaFoldDB" id="A0A7I9WRD2"/>
<gene>
    <name evidence="2" type="ORF">MMUR_39720</name>
</gene>
<protein>
    <submittedName>
        <fullName evidence="2">Uncharacterized protein</fullName>
    </submittedName>
</protein>
<keyword evidence="1" id="KW-0812">Transmembrane</keyword>
<keyword evidence="3" id="KW-1185">Reference proteome</keyword>
<sequence>MMMSGWNDRRLARRVKPGDGSALKPFRWWQMLRRSVLSISLPVGDAAIIHTIEVRHGGDPDTGEVMARMYRDGRLAAESRVSARFPVDGGAIEVRTSEMGMRRCAFVADDGTEHRLVPDPASAEGRRMRFARENPGASRLLGAVSILFLLIGVGLNLLQVAAPISRIPPIADTLGTVDSPLSLPLWLSISLGLAAALGAIERALSMRYHWLLDGGAGT</sequence>
<comment type="caution">
    <text evidence="2">The sequence shown here is derived from an EMBL/GenBank/DDBJ whole genome shotgun (WGS) entry which is preliminary data.</text>
</comment>
<dbReference type="EMBL" id="BLKT01000003">
    <property type="protein sequence ID" value="GFG59836.1"/>
    <property type="molecule type" value="Genomic_DNA"/>
</dbReference>
<dbReference type="Proteomes" id="UP000465241">
    <property type="component" value="Unassembled WGS sequence"/>
</dbReference>
<evidence type="ECO:0000313" key="3">
    <source>
        <dbReference type="Proteomes" id="UP000465241"/>
    </source>
</evidence>